<dbReference type="GO" id="GO:0004252">
    <property type="term" value="F:serine-type endopeptidase activity"/>
    <property type="evidence" value="ECO:0007669"/>
    <property type="project" value="UniProtKB-UniRule"/>
</dbReference>
<dbReference type="PROSITE" id="PS00136">
    <property type="entry name" value="SUBTILASE_ASP"/>
    <property type="match status" value="1"/>
</dbReference>
<dbReference type="InterPro" id="IPR036852">
    <property type="entry name" value="Peptidase_S8/S53_dom_sf"/>
</dbReference>
<dbReference type="PRINTS" id="PR00723">
    <property type="entry name" value="SUBTILISIN"/>
</dbReference>
<evidence type="ECO:0000256" key="3">
    <source>
        <dbReference type="ARBA" id="ARBA00022525"/>
    </source>
</evidence>
<comment type="similarity">
    <text evidence="2 7">Belongs to the peptidase S8 family.</text>
</comment>
<feature type="active site" description="Charge relay system" evidence="7">
    <location>
        <position position="332"/>
    </location>
</feature>
<reference evidence="10" key="1">
    <citation type="journal article" date="2023" name="Int. J. Syst. Evol. Microbiol.">
        <title>&lt;i&gt;Clostridium folliculivorans&lt;/i&gt; sp. nov., isolated from soil samples of an organic paddy in Japan.</title>
        <authorList>
            <person name="Tazawa J."/>
            <person name="Kobayashi H."/>
            <person name="Tanizawa Y."/>
            <person name="Uchino A."/>
            <person name="Tanaka F."/>
            <person name="Urashima Y."/>
            <person name="Miura S."/>
            <person name="Sakamoto M."/>
            <person name="Ohkuma M."/>
            <person name="Tohno M."/>
        </authorList>
    </citation>
    <scope>NUCLEOTIDE SEQUENCE</scope>
    <source>
        <strain evidence="10">D1-1</strain>
    </source>
</reference>
<feature type="active site" description="Charge relay system" evidence="7">
    <location>
        <position position="144"/>
    </location>
</feature>
<dbReference type="CDD" id="cd07484">
    <property type="entry name" value="Peptidases_S8_Thermitase_like"/>
    <property type="match status" value="1"/>
</dbReference>
<evidence type="ECO:0000256" key="5">
    <source>
        <dbReference type="ARBA" id="ARBA00022801"/>
    </source>
</evidence>
<dbReference type="PANTHER" id="PTHR43806">
    <property type="entry name" value="PEPTIDASE S8"/>
    <property type="match status" value="1"/>
</dbReference>
<dbReference type="PANTHER" id="PTHR43806:SF11">
    <property type="entry name" value="CEREVISIN-RELATED"/>
    <property type="match status" value="1"/>
</dbReference>
<feature type="chain" id="PRO_5040784865" description="Peptidase S8/S53 domain-containing protein" evidence="8">
    <location>
        <begin position="28"/>
        <end position="792"/>
    </location>
</feature>
<dbReference type="EMBL" id="BQXY01000002">
    <property type="protein sequence ID" value="GKU24626.1"/>
    <property type="molecule type" value="Genomic_DNA"/>
</dbReference>
<dbReference type="InterPro" id="IPR000209">
    <property type="entry name" value="Peptidase_S8/S53_dom"/>
</dbReference>
<evidence type="ECO:0000256" key="1">
    <source>
        <dbReference type="ARBA" id="ARBA00004613"/>
    </source>
</evidence>
<keyword evidence="5 7" id="KW-0378">Hydrolase</keyword>
<keyword evidence="4 7" id="KW-0645">Protease</keyword>
<evidence type="ECO:0000256" key="7">
    <source>
        <dbReference type="PROSITE-ProRule" id="PRU01240"/>
    </source>
</evidence>
<keyword evidence="11" id="KW-1185">Reference proteome</keyword>
<keyword evidence="6 7" id="KW-0720">Serine protease</keyword>
<evidence type="ECO:0000256" key="6">
    <source>
        <dbReference type="ARBA" id="ARBA00022825"/>
    </source>
</evidence>
<dbReference type="RefSeq" id="WP_261851642.1">
    <property type="nucleotide sequence ID" value="NZ_BQXY01000002.1"/>
</dbReference>
<dbReference type="SMART" id="SM00728">
    <property type="entry name" value="ChW"/>
    <property type="match status" value="6"/>
</dbReference>
<feature type="signal peptide" evidence="8">
    <location>
        <begin position="1"/>
        <end position="27"/>
    </location>
</feature>
<organism evidence="10 11">
    <name type="scientific">Clostridium folliculivorans</name>
    <dbReference type="NCBI Taxonomy" id="2886038"/>
    <lineage>
        <taxon>Bacteria</taxon>
        <taxon>Bacillati</taxon>
        <taxon>Bacillota</taxon>
        <taxon>Clostridia</taxon>
        <taxon>Eubacteriales</taxon>
        <taxon>Clostridiaceae</taxon>
        <taxon>Clostridium</taxon>
    </lineage>
</organism>
<dbReference type="PROSITE" id="PS51892">
    <property type="entry name" value="SUBTILASE"/>
    <property type="match status" value="1"/>
</dbReference>
<dbReference type="Proteomes" id="UP001057868">
    <property type="component" value="Unassembled WGS sequence"/>
</dbReference>
<comment type="subcellular location">
    <subcellularLocation>
        <location evidence="1">Secreted</location>
    </subcellularLocation>
</comment>
<dbReference type="GO" id="GO:0005576">
    <property type="term" value="C:extracellular region"/>
    <property type="evidence" value="ECO:0007669"/>
    <property type="project" value="UniProtKB-SubCell"/>
</dbReference>
<keyword evidence="8" id="KW-0732">Signal</keyword>
<dbReference type="SUPFAM" id="SSF52743">
    <property type="entry name" value="Subtilisin-like"/>
    <property type="match status" value="1"/>
</dbReference>
<feature type="active site" description="Charge relay system" evidence="7">
    <location>
        <position position="176"/>
    </location>
</feature>
<evidence type="ECO:0000259" key="9">
    <source>
        <dbReference type="Pfam" id="PF00082"/>
    </source>
</evidence>
<comment type="caution">
    <text evidence="10">The sequence shown here is derived from an EMBL/GenBank/DDBJ whole genome shotgun (WGS) entry which is preliminary data.</text>
</comment>
<feature type="domain" description="Peptidase S8/S53" evidence="9">
    <location>
        <begin position="135"/>
        <end position="378"/>
    </location>
</feature>
<evidence type="ECO:0000256" key="4">
    <source>
        <dbReference type="ARBA" id="ARBA00022670"/>
    </source>
</evidence>
<evidence type="ECO:0000256" key="2">
    <source>
        <dbReference type="ARBA" id="ARBA00011073"/>
    </source>
</evidence>
<dbReference type="InterPro" id="IPR023827">
    <property type="entry name" value="Peptidase_S8_Asp-AS"/>
</dbReference>
<evidence type="ECO:0000313" key="10">
    <source>
        <dbReference type="EMBL" id="GKU24626.1"/>
    </source>
</evidence>
<dbReference type="InterPro" id="IPR006637">
    <property type="entry name" value="ChW"/>
</dbReference>
<dbReference type="InterPro" id="IPR050131">
    <property type="entry name" value="Peptidase_S8_subtilisin-like"/>
</dbReference>
<dbReference type="AlphaFoldDB" id="A0A9W5Y120"/>
<name>A0A9W5Y120_9CLOT</name>
<dbReference type="InterPro" id="IPR022398">
    <property type="entry name" value="Peptidase_S8_His-AS"/>
</dbReference>
<dbReference type="Pfam" id="PF07538">
    <property type="entry name" value="ChW"/>
    <property type="match status" value="6"/>
</dbReference>
<dbReference type="InterPro" id="IPR034084">
    <property type="entry name" value="Thermitase-like_dom"/>
</dbReference>
<dbReference type="GO" id="GO:0006508">
    <property type="term" value="P:proteolysis"/>
    <property type="evidence" value="ECO:0007669"/>
    <property type="project" value="UniProtKB-KW"/>
</dbReference>
<evidence type="ECO:0000256" key="8">
    <source>
        <dbReference type="SAM" id="SignalP"/>
    </source>
</evidence>
<gene>
    <name evidence="10" type="ORF">CFOLD11_14520</name>
</gene>
<dbReference type="Gene3D" id="3.40.50.200">
    <property type="entry name" value="Peptidase S8/S53 domain"/>
    <property type="match status" value="1"/>
</dbReference>
<proteinExistence type="inferred from homology"/>
<protein>
    <recommendedName>
        <fullName evidence="9">Peptidase S8/S53 domain-containing protein</fullName>
    </recommendedName>
</protein>
<dbReference type="Pfam" id="PF00082">
    <property type="entry name" value="Peptidase_S8"/>
    <property type="match status" value="1"/>
</dbReference>
<keyword evidence="3" id="KW-0964">Secreted</keyword>
<sequence>MLKKFFASFMIIALISSLVINRTTVNALSNNETNKNYDLIVKYKTAVSGQSQAQSIKPNLKKFTASSKTDYEYLLNKLKNDSNIEIVQPNIKYKKTDLTNANYQTKNISVNDSYLPDQWYINDLNILNALEYNSGSNITVAVVDTGIDYNHEDLVNKVIGGIDYTGTGSYNDNEGHGTHVAGTIAAISNNGKGVTGIAPSTKLLAVKVLDANGEGDTLSISQGIIWAADHGAKIINLSLGSSSSDQILKNAIDYASNKGIILVAAAGNDGLKTICYPAAYDNVLSVGATNEANELASFSNFGDKIDLVAPGVNILSTVPSFNNNYEYMSGTSMATAVASGQLAILASNNPNLTVSAIKTNLKNYSFSNNTIDKSYGSGIIDITKAISGQATTLKPVYTSTSDDNTYTKAIDVNSSIQLSGNAVVPFDSTWYKLSFNSNSTQVKLKFSSQNPASLKADIFDSSLNSITELQSNYFSGSEYTLSKGSNSYLYVKVYDDSGSFNKWTSNFSFNTIALPNAPISVNYRTHVQNIGWQNYVSNGSVSGTSGQSLRLEAMNIYLSNAPSNMKIKYQTHIQNIGWQPWVYNGSLAGTSGLGLRMEAIRINLENAPTGYHILYQAHVENIGWQNWVQDGEMSGTSGRALRVEAIRIKLVKDSDMIKLNSQSNIQNIGWQTDSDPSNLIGTVGKYLRLEAVKLSLPSPPAGMKIKYQAHIQNIGWQDISYDGAIAGTVGKGLRVEAIRIWLENAPSNYTIQYQAHVSNKGWMDWVRNGETAGTTGLGLPIEGLRIRIVNNN</sequence>
<dbReference type="PROSITE" id="PS00137">
    <property type="entry name" value="SUBTILASE_HIS"/>
    <property type="match status" value="1"/>
</dbReference>
<evidence type="ECO:0000313" key="11">
    <source>
        <dbReference type="Proteomes" id="UP001057868"/>
    </source>
</evidence>
<accession>A0A9W5Y120</accession>
<dbReference type="InterPro" id="IPR015500">
    <property type="entry name" value="Peptidase_S8_subtilisin-rel"/>
</dbReference>